<name>A0AAE2ZZX9_9FIRM</name>
<feature type="domain" description="Capsule synthesis protein CapA" evidence="3">
    <location>
        <begin position="82"/>
        <end position="335"/>
    </location>
</feature>
<dbReference type="PANTHER" id="PTHR33393:SF12">
    <property type="entry name" value="CAPSULE BIOSYNTHESIS PROTEIN CAPA"/>
    <property type="match status" value="1"/>
</dbReference>
<dbReference type="EMBL" id="JAJEPV010000005">
    <property type="protein sequence ID" value="MCC2118523.1"/>
    <property type="molecule type" value="Genomic_DNA"/>
</dbReference>
<evidence type="ECO:0000259" key="3">
    <source>
        <dbReference type="SMART" id="SM00854"/>
    </source>
</evidence>
<accession>A0AAE2ZZX9</accession>
<keyword evidence="2" id="KW-1133">Transmembrane helix</keyword>
<dbReference type="InterPro" id="IPR019079">
    <property type="entry name" value="Capsule_synth_CapA"/>
</dbReference>
<comment type="caution">
    <text evidence="4">The sequence shown here is derived from an EMBL/GenBank/DDBJ whole genome shotgun (WGS) entry which is preliminary data.</text>
</comment>
<proteinExistence type="inferred from homology"/>
<organism evidence="4 5">
    <name type="scientific">Waltera acetigignens</name>
    <dbReference type="NCBI Taxonomy" id="2981769"/>
    <lineage>
        <taxon>Bacteria</taxon>
        <taxon>Bacillati</taxon>
        <taxon>Bacillota</taxon>
        <taxon>Clostridia</taxon>
        <taxon>Lachnospirales</taxon>
        <taxon>Lachnospiraceae</taxon>
        <taxon>Waltera</taxon>
    </lineage>
</organism>
<dbReference type="Pfam" id="PF09587">
    <property type="entry name" value="PGA_cap"/>
    <property type="match status" value="1"/>
</dbReference>
<reference evidence="4 5" key="1">
    <citation type="submission" date="2021-10" db="EMBL/GenBank/DDBJ databases">
        <title>Anaerobic single-cell dispensing facilitates the cultivation of human gut bacteria.</title>
        <authorList>
            <person name="Afrizal A."/>
        </authorList>
    </citation>
    <scope>NUCLEOTIDE SEQUENCE [LARGE SCALE GENOMIC DNA]</scope>
    <source>
        <strain evidence="4 5">CLA-AA-H273</strain>
    </source>
</reference>
<evidence type="ECO:0000313" key="5">
    <source>
        <dbReference type="Proteomes" id="UP001197795"/>
    </source>
</evidence>
<keyword evidence="5" id="KW-1185">Reference proteome</keyword>
<feature type="transmembrane region" description="Helical" evidence="2">
    <location>
        <begin position="12"/>
        <end position="29"/>
    </location>
</feature>
<comment type="similarity">
    <text evidence="1">Belongs to the CapA family.</text>
</comment>
<dbReference type="Proteomes" id="UP001197795">
    <property type="component" value="Unassembled WGS sequence"/>
</dbReference>
<sequence>MADRRFLTLRKAIMFYICIGNIFLLFGCAKTEVVSEDNTVTNENIASTTGTIAIETEAIETETQDAIQSSTDQPSEAAPEYKIIMVGDVLLHTPVEESCLQPDGSYDYDSLFSNTKEEIAAADLALVNQEVIIGGADLGISGYPCFNADYSLCDSLVGAGFDVICHATNHAMDKGRAGLVNCAEYWRDEYPQITVLGIHDTADTSTSCGADPAIIELGDMRIAVLNYTYGTNGISLPADIPYAVDLLSEEQVAADIQRAEELADFTIVCPHWGTEYRLTPDASQEKWTKVFAENGADLVLGTHPHVIEPVEWVTDEASEHEMLVYYSLGNFVNWTSGTGEGVANRMVGGMAEVILAKKEDGEVEIADYGVEPLVSHVTSGPEGVTTYFLENYSEELAEENDIVLQDSSFSREYCVNLCDSVWGDLWKAE</sequence>
<protein>
    <submittedName>
        <fullName evidence="4">CapA family protein</fullName>
    </submittedName>
</protein>
<dbReference type="InterPro" id="IPR052169">
    <property type="entry name" value="CW_Biosynth-Accessory"/>
</dbReference>
<dbReference type="AlphaFoldDB" id="A0AAE2ZZX9"/>
<keyword evidence="2" id="KW-0472">Membrane</keyword>
<dbReference type="SMART" id="SM00854">
    <property type="entry name" value="PGA_cap"/>
    <property type="match status" value="1"/>
</dbReference>
<dbReference type="SUPFAM" id="SSF56300">
    <property type="entry name" value="Metallo-dependent phosphatases"/>
    <property type="match status" value="1"/>
</dbReference>
<keyword evidence="2" id="KW-0812">Transmembrane</keyword>
<dbReference type="RefSeq" id="WP_227732337.1">
    <property type="nucleotide sequence ID" value="NZ_JAJEPV010000005.1"/>
</dbReference>
<dbReference type="CDD" id="cd07381">
    <property type="entry name" value="MPP_CapA"/>
    <property type="match status" value="1"/>
</dbReference>
<evidence type="ECO:0000256" key="2">
    <source>
        <dbReference type="SAM" id="Phobius"/>
    </source>
</evidence>
<dbReference type="InterPro" id="IPR029052">
    <property type="entry name" value="Metallo-depent_PP-like"/>
</dbReference>
<dbReference type="Gene3D" id="3.60.21.10">
    <property type="match status" value="1"/>
</dbReference>
<dbReference type="PROSITE" id="PS51257">
    <property type="entry name" value="PROKAR_LIPOPROTEIN"/>
    <property type="match status" value="1"/>
</dbReference>
<gene>
    <name evidence="4" type="ORF">LKD75_02765</name>
</gene>
<evidence type="ECO:0000256" key="1">
    <source>
        <dbReference type="ARBA" id="ARBA00005662"/>
    </source>
</evidence>
<evidence type="ECO:0000313" key="4">
    <source>
        <dbReference type="EMBL" id="MCC2118523.1"/>
    </source>
</evidence>
<dbReference type="PANTHER" id="PTHR33393">
    <property type="entry name" value="POLYGLUTAMINE SYNTHESIS ACCESSORY PROTEIN RV0574C-RELATED"/>
    <property type="match status" value="1"/>
</dbReference>